<feature type="chain" id="PRO_5015505204" evidence="1">
    <location>
        <begin position="28"/>
        <end position="365"/>
    </location>
</feature>
<dbReference type="RefSeq" id="WP_104071103.1">
    <property type="nucleotide sequence ID" value="NZ_PRDS01000005.1"/>
</dbReference>
<dbReference type="Proteomes" id="UP000239736">
    <property type="component" value="Unassembled WGS sequence"/>
</dbReference>
<dbReference type="Gene3D" id="3.40.190.10">
    <property type="entry name" value="Periplasmic binding protein-like II"/>
    <property type="match status" value="2"/>
</dbReference>
<reference evidence="3 4" key="1">
    <citation type="submission" date="2018-01" db="EMBL/GenBank/DDBJ databases">
        <title>Genomic Encyclopedia of Archaeal and Bacterial Type Strains, Phase II (KMG-II): from individual species to whole genera.</title>
        <authorList>
            <person name="Goeker M."/>
        </authorList>
    </citation>
    <scope>NUCLEOTIDE SEQUENCE [LARGE SCALE GENOMIC DNA]</scope>
    <source>
        <strain evidence="3 4">DSM 12048</strain>
    </source>
</reference>
<evidence type="ECO:0000259" key="2">
    <source>
        <dbReference type="PROSITE" id="PS51782"/>
    </source>
</evidence>
<evidence type="ECO:0000313" key="3">
    <source>
        <dbReference type="EMBL" id="PPB80567.1"/>
    </source>
</evidence>
<dbReference type="SUPFAM" id="SSF53850">
    <property type="entry name" value="Periplasmic binding protein-like II"/>
    <property type="match status" value="1"/>
</dbReference>
<keyword evidence="1" id="KW-0732">Signal</keyword>
<dbReference type="PANTHER" id="PTHR35936">
    <property type="entry name" value="MEMBRANE-BOUND LYTIC MUREIN TRANSGLYCOSYLASE F"/>
    <property type="match status" value="1"/>
</dbReference>
<comment type="caution">
    <text evidence="3">The sequence shown here is derived from an EMBL/GenBank/DDBJ whole genome shotgun (WGS) entry which is preliminary data.</text>
</comment>
<evidence type="ECO:0000256" key="1">
    <source>
        <dbReference type="SAM" id="SignalP"/>
    </source>
</evidence>
<proteinExistence type="predicted"/>
<dbReference type="InterPro" id="IPR018392">
    <property type="entry name" value="LysM"/>
</dbReference>
<gene>
    <name evidence="3" type="ORF">LV82_01916</name>
</gene>
<accession>A0A2S5JGD4</accession>
<dbReference type="InterPro" id="IPR036779">
    <property type="entry name" value="LysM_dom_sf"/>
</dbReference>
<dbReference type="PROSITE" id="PS51782">
    <property type="entry name" value="LYSM"/>
    <property type="match status" value="1"/>
</dbReference>
<organism evidence="3 4">
    <name type="scientific">Albidovulum inexpectatum</name>
    <dbReference type="NCBI Taxonomy" id="196587"/>
    <lineage>
        <taxon>Bacteria</taxon>
        <taxon>Pseudomonadati</taxon>
        <taxon>Pseudomonadota</taxon>
        <taxon>Alphaproteobacteria</taxon>
        <taxon>Rhodobacterales</taxon>
        <taxon>Paracoccaceae</taxon>
        <taxon>Albidovulum</taxon>
    </lineage>
</organism>
<feature type="signal peptide" evidence="1">
    <location>
        <begin position="1"/>
        <end position="27"/>
    </location>
</feature>
<dbReference type="CDD" id="cd00118">
    <property type="entry name" value="LysM"/>
    <property type="match status" value="1"/>
</dbReference>
<keyword evidence="4" id="KW-1185">Reference proteome</keyword>
<dbReference type="Gene3D" id="3.10.350.10">
    <property type="entry name" value="LysM domain"/>
    <property type="match status" value="1"/>
</dbReference>
<dbReference type="EMBL" id="PRDS01000005">
    <property type="protein sequence ID" value="PPB80567.1"/>
    <property type="molecule type" value="Genomic_DNA"/>
</dbReference>
<dbReference type="SMART" id="SM00257">
    <property type="entry name" value="LysM"/>
    <property type="match status" value="1"/>
</dbReference>
<sequence length="365" mass="40045">MKTTILKLGRATVVGAAVLLAPGLAAAQEACSIYTVKDGDSLGSIAQAAFGSFDYQMIFNANRNLIENPNKLVPGTQLKIPCEDGSLPGEQAAEAIIQEQEAKQAATRKRSNLYEPPIKLVSGSGWEPYTGENLKGGGMLVRLATTALQRGGNDREFTLSFVNDWQAHLDTLLPLGAFDISIAWYKPEDCSNLEAMDENTRYRCTQLDWSLPIYESVSAYWTRTDSDYANVTAYSDYAGARVCRPEGFSLAELSSEGLVEPVITLVQPPRPEDCFRMLVNGEVDMTLLDLEGGDAALKAVPEAQGVVEPNPNLSKLQTIHFVSHKTNPRGRVYLTLLNRGLNEMRETGEWYAIIQDSLADFNNLK</sequence>
<evidence type="ECO:0000313" key="4">
    <source>
        <dbReference type="Proteomes" id="UP000239736"/>
    </source>
</evidence>
<name>A0A2S5JGD4_9RHOB</name>
<dbReference type="Pfam" id="PF01476">
    <property type="entry name" value="LysM"/>
    <property type="match status" value="1"/>
</dbReference>
<dbReference type="SUPFAM" id="SSF54106">
    <property type="entry name" value="LysM domain"/>
    <property type="match status" value="1"/>
</dbReference>
<dbReference type="AlphaFoldDB" id="A0A2S5JGD4"/>
<feature type="domain" description="LysM" evidence="2">
    <location>
        <begin position="32"/>
        <end position="80"/>
    </location>
</feature>
<dbReference type="OrthoDB" id="8479038at2"/>
<protein>
    <submittedName>
        <fullName evidence="3">Polar amino acid transport system substrate-binding protein</fullName>
    </submittedName>
</protein>
<dbReference type="PANTHER" id="PTHR35936:SF35">
    <property type="entry name" value="L-CYSTINE-BINDING PROTEIN TCYJ"/>
    <property type="match status" value="1"/>
</dbReference>